<proteinExistence type="predicted"/>
<protein>
    <recommendedName>
        <fullName evidence="4">Tetratricopeptide repeat-containing protein</fullName>
    </recommendedName>
</protein>
<evidence type="ECO:0000313" key="2">
    <source>
        <dbReference type="EMBL" id="MCK7595381.1"/>
    </source>
</evidence>
<dbReference type="SUPFAM" id="SSF48452">
    <property type="entry name" value="TPR-like"/>
    <property type="match status" value="1"/>
</dbReference>
<dbReference type="EMBL" id="JALNMH010000017">
    <property type="protein sequence ID" value="MCK7595381.1"/>
    <property type="molecule type" value="Genomic_DNA"/>
</dbReference>
<feature type="signal peptide" evidence="1">
    <location>
        <begin position="1"/>
        <end position="22"/>
    </location>
</feature>
<dbReference type="Proteomes" id="UP001431449">
    <property type="component" value="Unassembled WGS sequence"/>
</dbReference>
<name>A0ABT0GLJ2_9GAMM</name>
<accession>A0ABT0GLJ2</accession>
<feature type="chain" id="PRO_5047017845" description="Tetratricopeptide repeat-containing protein" evidence="1">
    <location>
        <begin position="23"/>
        <end position="295"/>
    </location>
</feature>
<evidence type="ECO:0000256" key="1">
    <source>
        <dbReference type="SAM" id="SignalP"/>
    </source>
</evidence>
<organism evidence="2 3">
    <name type="scientific">Pseudomarimonas salicorniae</name>
    <dbReference type="NCBI Taxonomy" id="2933270"/>
    <lineage>
        <taxon>Bacteria</taxon>
        <taxon>Pseudomonadati</taxon>
        <taxon>Pseudomonadota</taxon>
        <taxon>Gammaproteobacteria</taxon>
        <taxon>Lysobacterales</taxon>
        <taxon>Lysobacteraceae</taxon>
        <taxon>Pseudomarimonas</taxon>
    </lineage>
</organism>
<dbReference type="InterPro" id="IPR011990">
    <property type="entry name" value="TPR-like_helical_dom_sf"/>
</dbReference>
<dbReference type="RefSeq" id="WP_248211284.1">
    <property type="nucleotide sequence ID" value="NZ_JALNMH010000017.1"/>
</dbReference>
<keyword evidence="1" id="KW-0732">Signal</keyword>
<keyword evidence="3" id="KW-1185">Reference proteome</keyword>
<dbReference type="Gene3D" id="1.25.40.10">
    <property type="entry name" value="Tetratricopeptide repeat domain"/>
    <property type="match status" value="1"/>
</dbReference>
<evidence type="ECO:0000313" key="3">
    <source>
        <dbReference type="Proteomes" id="UP001431449"/>
    </source>
</evidence>
<comment type="caution">
    <text evidence="2">The sequence shown here is derived from an EMBL/GenBank/DDBJ whole genome shotgun (WGS) entry which is preliminary data.</text>
</comment>
<evidence type="ECO:0008006" key="4">
    <source>
        <dbReference type="Google" id="ProtNLM"/>
    </source>
</evidence>
<reference evidence="2" key="1">
    <citation type="submission" date="2022-04" db="EMBL/GenBank/DDBJ databases">
        <title>Lysobacter sp. CAU 1642 isolated from sea sand.</title>
        <authorList>
            <person name="Kim W."/>
        </authorList>
    </citation>
    <scope>NUCLEOTIDE SEQUENCE</scope>
    <source>
        <strain evidence="2">CAU 1642</strain>
    </source>
</reference>
<sequence length="295" mass="31974">MPTLHRAACCLLLALASPALFADTLPAQAQQIREALRGNDLDRAVEIAEAASEDSKDARVLVWAGRAYGRQAVQASVFTQAKWAGRTRDAWERAVEIDPDMLDARFDLIQYYLQAPGFLGGGRDKAESQVAAIGQRDAGLGKLAASILAFSDKDAARGEALQREAAELSPDNGRVLLAYSGTLQRGEKWAESEALWRARLARVPGDAMARYQLARLAAIRDDKIEEGLALIDAFIAAGEVPDELSLPAAHWRRGQLLEKLGRIEEARAAYELGKADPSVKQMAEADLKRLASAKG</sequence>
<gene>
    <name evidence="2" type="ORF">M0G41_17105</name>
</gene>